<dbReference type="InterPro" id="IPR036388">
    <property type="entry name" value="WH-like_DNA-bd_sf"/>
</dbReference>
<sequence length="279" mass="31959">MSLPLVEIGRINKLEVLKSTEQGLYLGDSVEEILLPNKYIPEGLEIGDYIDVFIYTDSEDRLIATTLTPHIMRGEFAYLKVKDATSFGTFMDWGLEKDLLVPFKEQLERMDVGKSYLVYMYLDNVTDRLVGSTHLNKFVEQNTIELEEGEEVQILVGNDTDLGFQCIVNGKYKGLVYKNQIFKDIQPGDTTSAFVKQIRPDNKIDLVLERTGHESIEPNAERVFEVLKKNEGFLPLHDKSDPDEIKRLLQMSKKNFKKAIGTLYRQRLVTLDDKGITLK</sequence>
<organism evidence="4 5">
    <name type="scientific">Marinoscillum luteum</name>
    <dbReference type="NCBI Taxonomy" id="861051"/>
    <lineage>
        <taxon>Bacteria</taxon>
        <taxon>Pseudomonadati</taxon>
        <taxon>Bacteroidota</taxon>
        <taxon>Cytophagia</taxon>
        <taxon>Cytophagales</taxon>
        <taxon>Reichenbachiellaceae</taxon>
        <taxon>Marinoscillum</taxon>
    </lineage>
</organism>
<reference evidence="4 5" key="1">
    <citation type="journal article" date="2013" name="Int. J. Syst. Evol. Microbiol.">
        <title>Marinoscillum luteum sp. nov., isolated from marine sediment.</title>
        <authorList>
            <person name="Cha I.T."/>
            <person name="Park S.J."/>
            <person name="Kim S.J."/>
            <person name="Kim J.G."/>
            <person name="Jung M.Y."/>
            <person name="Shin K.S."/>
            <person name="Kwon K.K."/>
            <person name="Yang S.H."/>
            <person name="Seo Y.S."/>
            <person name="Rhee S.K."/>
        </authorList>
    </citation>
    <scope>NUCLEOTIDE SEQUENCE [LARGE SCALE GENOMIC DNA]</scope>
    <source>
        <strain evidence="4 5">KCTC 23939</strain>
    </source>
</reference>
<proteinExistence type="inferred from homology"/>
<dbReference type="InterPro" id="IPR014464">
    <property type="entry name" value="CvfB_fam"/>
</dbReference>
<dbReference type="InterPro" id="IPR039566">
    <property type="entry name" value="CvfB_S1_st"/>
</dbReference>
<dbReference type="Gene3D" id="2.40.50.140">
    <property type="entry name" value="Nucleic acid-binding proteins"/>
    <property type="match status" value="1"/>
</dbReference>
<evidence type="ECO:0000259" key="3">
    <source>
        <dbReference type="Pfam" id="PF17783"/>
    </source>
</evidence>
<evidence type="ECO:0000313" key="4">
    <source>
        <dbReference type="EMBL" id="MFH6982282.1"/>
    </source>
</evidence>
<accession>A0ABW7N4C9</accession>
<evidence type="ECO:0000313" key="5">
    <source>
        <dbReference type="Proteomes" id="UP001610063"/>
    </source>
</evidence>
<dbReference type="Proteomes" id="UP001610063">
    <property type="component" value="Unassembled WGS sequence"/>
</dbReference>
<feature type="domain" description="Conserved virulence factor B-like winged helix" evidence="3">
    <location>
        <begin position="221"/>
        <end position="278"/>
    </location>
</feature>
<dbReference type="EMBL" id="JBIPKE010000011">
    <property type="protein sequence ID" value="MFH6982282.1"/>
    <property type="molecule type" value="Genomic_DNA"/>
</dbReference>
<dbReference type="Pfam" id="PF13509">
    <property type="entry name" value="S1_2"/>
    <property type="match status" value="2"/>
</dbReference>
<keyword evidence="5" id="KW-1185">Reference proteome</keyword>
<dbReference type="InterPro" id="IPR012340">
    <property type="entry name" value="NA-bd_OB-fold"/>
</dbReference>
<feature type="domain" description="Conserved virulence factor B first S1" evidence="2">
    <location>
        <begin position="74"/>
        <end position="133"/>
    </location>
</feature>
<dbReference type="InterPro" id="IPR040764">
    <property type="entry name" value="CvfB_WH"/>
</dbReference>
<protein>
    <submittedName>
        <fullName evidence="4">S1 RNA-binding domain-containing protein</fullName>
    </submittedName>
</protein>
<evidence type="ECO:0000256" key="1">
    <source>
        <dbReference type="PIRNR" id="PIRNR012524"/>
    </source>
</evidence>
<dbReference type="Gene3D" id="1.10.10.10">
    <property type="entry name" value="Winged helix-like DNA-binding domain superfamily/Winged helix DNA-binding domain"/>
    <property type="match status" value="1"/>
</dbReference>
<comment type="caution">
    <text evidence="4">The sequence shown here is derived from an EMBL/GenBank/DDBJ whole genome shotgun (WGS) entry which is preliminary data.</text>
</comment>
<dbReference type="RefSeq" id="WP_395416031.1">
    <property type="nucleotide sequence ID" value="NZ_JBIPKE010000011.1"/>
</dbReference>
<dbReference type="PIRSF" id="PIRSF012524">
    <property type="entry name" value="YitL_S1"/>
    <property type="match status" value="1"/>
</dbReference>
<name>A0ABW7N4C9_9BACT</name>
<feature type="domain" description="Conserved virulence factor B first S1" evidence="2">
    <location>
        <begin position="8"/>
        <end position="66"/>
    </location>
</feature>
<gene>
    <name evidence="4" type="ORF">ACHKAR_02475</name>
</gene>
<comment type="similarity">
    <text evidence="1">Belongs to the CvfB family.</text>
</comment>
<dbReference type="Pfam" id="PF17783">
    <property type="entry name" value="WHD_CvfB"/>
    <property type="match status" value="1"/>
</dbReference>
<dbReference type="PANTHER" id="PTHR37296:SF1">
    <property type="entry name" value="CONSERVED VIRULENCE FACTOR B"/>
    <property type="match status" value="1"/>
</dbReference>
<evidence type="ECO:0000259" key="2">
    <source>
        <dbReference type="Pfam" id="PF13509"/>
    </source>
</evidence>
<dbReference type="PANTHER" id="PTHR37296">
    <property type="entry name" value="CONSERVED VIRULENCE FACTOR B"/>
    <property type="match status" value="1"/>
</dbReference>